<sequence length="206" mass="22681">MLKVSANKPITGYVPCSECNTLAVVHFPSGGRRANTPYLSCGGCNKTIQASTTKEHIKQHYVPTLEAYAERFDVDVSVEQEQLAANKWPENPALYEVKVNGVVEEVQTSLLEDSEPLEGEMLEAVPTQQDKTDMPGQESVTIDNDSQQVVDEEAEAKKPQERGGAIWLFVLLAVLLFVSVGGYCLIKRSKRQAAEAEPKQEVKADE</sequence>
<dbReference type="OrthoDB" id="5873677at2"/>
<feature type="region of interest" description="Disordered" evidence="1">
    <location>
        <begin position="128"/>
        <end position="149"/>
    </location>
</feature>
<reference evidence="3 4" key="1">
    <citation type="submission" date="2016-03" db="EMBL/GenBank/DDBJ databases">
        <title>Draft genome sequence of the Vibrio tubiashii subs. europaeus.</title>
        <authorList>
            <person name="Spinard E."/>
            <person name="Dubert J."/>
            <person name="Nelson D.R."/>
            <person name="Barja J.L."/>
        </authorList>
    </citation>
    <scope>NUCLEOTIDE SEQUENCE [LARGE SCALE GENOMIC DNA]</scope>
    <source>
        <strain evidence="4">PP-638</strain>
    </source>
</reference>
<feature type="compositionally biased region" description="Polar residues" evidence="1">
    <location>
        <begin position="138"/>
        <end position="149"/>
    </location>
</feature>
<keyword evidence="2" id="KW-1133">Transmembrane helix</keyword>
<dbReference type="Proteomes" id="UP000094761">
    <property type="component" value="Unassembled WGS sequence"/>
</dbReference>
<keyword evidence="2" id="KW-0812">Transmembrane</keyword>
<name>A0A178JAY6_9VIBR</name>
<evidence type="ECO:0000313" key="3">
    <source>
        <dbReference type="EMBL" id="OAM98779.1"/>
    </source>
</evidence>
<dbReference type="GeneID" id="78076941"/>
<accession>A0A178JAY6</accession>
<keyword evidence="2" id="KW-0472">Membrane</keyword>
<gene>
    <name evidence="3" type="ORF">AZ468_14580</name>
</gene>
<evidence type="ECO:0000256" key="2">
    <source>
        <dbReference type="SAM" id="Phobius"/>
    </source>
</evidence>
<evidence type="ECO:0000313" key="4">
    <source>
        <dbReference type="Proteomes" id="UP000094761"/>
    </source>
</evidence>
<organism evidence="3 4">
    <name type="scientific">Vibrio europaeus</name>
    <dbReference type="NCBI Taxonomy" id="300876"/>
    <lineage>
        <taxon>Bacteria</taxon>
        <taxon>Pseudomonadati</taxon>
        <taxon>Pseudomonadota</taxon>
        <taxon>Gammaproteobacteria</taxon>
        <taxon>Vibrionales</taxon>
        <taxon>Vibrionaceae</taxon>
        <taxon>Vibrio</taxon>
        <taxon>Vibrio oreintalis group</taxon>
    </lineage>
</organism>
<dbReference type="RefSeq" id="WP_069668018.1">
    <property type="nucleotide sequence ID" value="NZ_JAPFIM010000022.1"/>
</dbReference>
<comment type="caution">
    <text evidence="3">The sequence shown here is derived from an EMBL/GenBank/DDBJ whole genome shotgun (WGS) entry which is preliminary data.</text>
</comment>
<evidence type="ECO:0000256" key="1">
    <source>
        <dbReference type="SAM" id="MobiDB-lite"/>
    </source>
</evidence>
<dbReference type="EMBL" id="LUAX01000005">
    <property type="protein sequence ID" value="OAM98779.1"/>
    <property type="molecule type" value="Genomic_DNA"/>
</dbReference>
<proteinExistence type="predicted"/>
<protein>
    <submittedName>
        <fullName evidence="3">Uncharacterized protein</fullName>
    </submittedName>
</protein>
<dbReference type="AlphaFoldDB" id="A0A178JAY6"/>
<feature type="transmembrane region" description="Helical" evidence="2">
    <location>
        <begin position="165"/>
        <end position="186"/>
    </location>
</feature>